<comment type="subcellular location">
    <subcellularLocation>
        <location evidence="1">Membrane</location>
        <topology evidence="1">Multi-pass membrane protein</topology>
    </subcellularLocation>
</comment>
<reference evidence="6" key="1">
    <citation type="submission" date="2020-10" db="EMBL/GenBank/DDBJ databases">
        <title>Phylogeny of dyella-like bacteria.</title>
        <authorList>
            <person name="Fu J."/>
        </authorList>
    </citation>
    <scope>NUCLEOTIDE SEQUENCE</scope>
    <source>
        <strain evidence="6">DHOC52</strain>
    </source>
</reference>
<dbReference type="Proteomes" id="UP001430149">
    <property type="component" value="Unassembled WGS sequence"/>
</dbReference>
<evidence type="ECO:0000256" key="2">
    <source>
        <dbReference type="ARBA" id="ARBA00022692"/>
    </source>
</evidence>
<dbReference type="EMBL" id="JADIKE010000039">
    <property type="protein sequence ID" value="MBM7127709.1"/>
    <property type="molecule type" value="Genomic_DNA"/>
</dbReference>
<feature type="transmembrane region" description="Helical" evidence="5">
    <location>
        <begin position="164"/>
        <end position="184"/>
    </location>
</feature>
<evidence type="ECO:0000256" key="3">
    <source>
        <dbReference type="ARBA" id="ARBA00022989"/>
    </source>
</evidence>
<evidence type="ECO:0000313" key="6">
    <source>
        <dbReference type="EMBL" id="MBM7127709.1"/>
    </source>
</evidence>
<proteinExistence type="predicted"/>
<protein>
    <submittedName>
        <fullName evidence="6">ZIP family metal transporter</fullName>
    </submittedName>
</protein>
<keyword evidence="2 5" id="KW-0812">Transmembrane</keyword>
<evidence type="ECO:0000313" key="7">
    <source>
        <dbReference type="Proteomes" id="UP001430149"/>
    </source>
</evidence>
<dbReference type="InterPro" id="IPR003689">
    <property type="entry name" value="ZIP"/>
</dbReference>
<keyword evidence="3 5" id="KW-1133">Transmembrane helix</keyword>
<comment type="caution">
    <text evidence="6">The sequence shown here is derived from an EMBL/GenBank/DDBJ whole genome shotgun (WGS) entry which is preliminary data.</text>
</comment>
<dbReference type="Pfam" id="PF02535">
    <property type="entry name" value="Zip"/>
    <property type="match status" value="1"/>
</dbReference>
<name>A0ABS2K993_9GAMM</name>
<evidence type="ECO:0000256" key="4">
    <source>
        <dbReference type="ARBA" id="ARBA00023136"/>
    </source>
</evidence>
<feature type="transmembrane region" description="Helical" evidence="5">
    <location>
        <begin position="225"/>
        <end position="244"/>
    </location>
</feature>
<feature type="transmembrane region" description="Helical" evidence="5">
    <location>
        <begin position="7"/>
        <end position="29"/>
    </location>
</feature>
<feature type="transmembrane region" description="Helical" evidence="5">
    <location>
        <begin position="72"/>
        <end position="94"/>
    </location>
</feature>
<dbReference type="PANTHER" id="PTHR16950">
    <property type="entry name" value="ZINC TRANSPORTER SLC39A7 HISTIDINE-RICH MEMBRANE PROTEIN KE4"/>
    <property type="match status" value="1"/>
</dbReference>
<feature type="transmembrane region" description="Helical" evidence="5">
    <location>
        <begin position="41"/>
        <end position="60"/>
    </location>
</feature>
<dbReference type="RefSeq" id="WP_204684218.1">
    <property type="nucleotide sequence ID" value="NZ_BSNR01000014.1"/>
</dbReference>
<evidence type="ECO:0000256" key="1">
    <source>
        <dbReference type="ARBA" id="ARBA00004141"/>
    </source>
</evidence>
<feature type="transmembrane region" description="Helical" evidence="5">
    <location>
        <begin position="114"/>
        <end position="139"/>
    </location>
</feature>
<accession>A0ABS2K993</accession>
<keyword evidence="4 5" id="KW-0472">Membrane</keyword>
<evidence type="ECO:0000256" key="5">
    <source>
        <dbReference type="SAM" id="Phobius"/>
    </source>
</evidence>
<feature type="transmembrane region" description="Helical" evidence="5">
    <location>
        <begin position="190"/>
        <end position="213"/>
    </location>
</feature>
<organism evidence="6 7">
    <name type="scientific">Dyella flava</name>
    <dbReference type="NCBI Taxonomy" id="1920170"/>
    <lineage>
        <taxon>Bacteria</taxon>
        <taxon>Pseudomonadati</taxon>
        <taxon>Pseudomonadota</taxon>
        <taxon>Gammaproteobacteria</taxon>
        <taxon>Lysobacterales</taxon>
        <taxon>Rhodanobacteraceae</taxon>
        <taxon>Dyella</taxon>
    </lineage>
</organism>
<sequence length="248" mass="25995">MRQEIDLAGVMSASLLVALASLSARLVIWLPPRRLQAWLPWLQATAAGLLIGDALLHMLPEAIERGISIDQAGAWIGLGMLGLLALECLVRTVGTSSSTAVYARMDIIGDTLHHFVDGTVIGAAFAIDHTLGLVVALAIMAHELPREMGNAGVLVAGGYVPRRAFALSVVTTLAIPLGALLVTLTGHSPWLLGASLALAAGTTLYLACGDVLPGIWPNLGARHRFAPMLGVAAGMVFMWLAAGLEHRH</sequence>
<keyword evidence="7" id="KW-1185">Reference proteome</keyword>
<gene>
    <name evidence="6" type="ORF">ISP19_20230</name>
</gene>
<dbReference type="PANTHER" id="PTHR16950:SF16">
    <property type="entry name" value="ZINC TRANSPORTER ZIP13"/>
    <property type="match status" value="1"/>
</dbReference>